<dbReference type="GO" id="GO:0015095">
    <property type="term" value="F:magnesium ion transmembrane transporter activity"/>
    <property type="evidence" value="ECO:0007669"/>
    <property type="project" value="UniProtKB-UniRule"/>
</dbReference>
<evidence type="ECO:0000256" key="6">
    <source>
        <dbReference type="ARBA" id="ARBA00022989"/>
    </source>
</evidence>
<evidence type="ECO:0000256" key="8">
    <source>
        <dbReference type="RuleBase" id="RU362010"/>
    </source>
</evidence>
<dbReference type="CDD" id="cd12828">
    <property type="entry name" value="TmCorA-like_1"/>
    <property type="match status" value="1"/>
</dbReference>
<dbReference type="GO" id="GO:0050897">
    <property type="term" value="F:cobalt ion binding"/>
    <property type="evidence" value="ECO:0007669"/>
    <property type="project" value="TreeGrafter"/>
</dbReference>
<dbReference type="Gene3D" id="1.20.58.340">
    <property type="entry name" value="Magnesium transport protein CorA, transmembrane region"/>
    <property type="match status" value="2"/>
</dbReference>
<dbReference type="AlphaFoldDB" id="Q0YUZ8"/>
<keyword evidence="8" id="KW-0406">Ion transport</keyword>
<sequence>MVSYGLTLLPPAEPGQYRHSRHGNWFIMKGKKSLRKVRAAHQAVKPIKKVMRNISKTIGQPAGTLQHIGEQKTDFPAITVFGYDADHEFHMPLKSIAECTALKDKQKVLWVNIDGLHDVSVIEALGKLFDIHPLTLEDILHTEQRSKIEDFEHYLFLVFRALDCDAQTGEITEEQMSLVIGSNFVLTFQERPGDMFDALRARITSPGTSVRKRGADYLAYGLIDAIVDSYFVILEQLESRIELLDQELFETSGRDTFESIYLLKKELILLRKSVRPMREIINSISREHYTVIDDEATWPFFRDVYDNVIFINETIETYRDIVIGMYDTWLAIVNNRMNEIMKVLTTIATVFMPLSFIAGVYGMNFRSMPGLEWQWGFYVLLGFMGMIVAGMMVYFRTRKWF</sequence>
<dbReference type="Pfam" id="PF01544">
    <property type="entry name" value="CorA"/>
    <property type="match status" value="1"/>
</dbReference>
<dbReference type="NCBIfam" id="TIGR00383">
    <property type="entry name" value="corA"/>
    <property type="match status" value="1"/>
</dbReference>
<keyword evidence="7 8" id="KW-0472">Membrane</keyword>
<keyword evidence="3 8" id="KW-0813">Transport</keyword>
<evidence type="ECO:0000256" key="4">
    <source>
        <dbReference type="ARBA" id="ARBA00022475"/>
    </source>
</evidence>
<proteinExistence type="inferred from homology"/>
<comment type="similarity">
    <text evidence="2 8">Belongs to the CorA metal ion transporter (MIT) (TC 1.A.35) family.</text>
</comment>
<feature type="transmembrane region" description="Helical" evidence="8">
    <location>
        <begin position="343"/>
        <end position="363"/>
    </location>
</feature>
<keyword evidence="10" id="KW-1185">Reference proteome</keyword>
<reference evidence="9 10" key="1">
    <citation type="submission" date="2006-07" db="EMBL/GenBank/DDBJ databases">
        <title>Annotation of the draft genome assembly of Chlorobium ferroxidans DSM 13031.</title>
        <authorList>
            <consortium name="US DOE Joint Genome Institute (JGI-ORNL)"/>
            <person name="Larimer F."/>
            <person name="Land M."/>
            <person name="Hauser L."/>
        </authorList>
    </citation>
    <scope>NUCLEOTIDE SEQUENCE [LARGE SCALE GENOMIC DNA]</scope>
    <source>
        <strain evidence="9 10">DSM 13031</strain>
    </source>
</reference>
<dbReference type="InterPro" id="IPR004488">
    <property type="entry name" value="Mg/Co-transport_prot_CorA"/>
</dbReference>
<evidence type="ECO:0000256" key="5">
    <source>
        <dbReference type="ARBA" id="ARBA00022692"/>
    </source>
</evidence>
<name>Q0YUZ8_9CHLB</name>
<dbReference type="GO" id="GO:0000287">
    <property type="term" value="F:magnesium ion binding"/>
    <property type="evidence" value="ECO:0007669"/>
    <property type="project" value="TreeGrafter"/>
</dbReference>
<comment type="caution">
    <text evidence="9">The sequence shown here is derived from an EMBL/GenBank/DDBJ whole genome shotgun (WGS) entry which is preliminary data.</text>
</comment>
<evidence type="ECO:0000313" key="9">
    <source>
        <dbReference type="EMBL" id="EAT59894.1"/>
    </source>
</evidence>
<dbReference type="Gene3D" id="3.30.460.20">
    <property type="entry name" value="CorA soluble domain-like"/>
    <property type="match status" value="1"/>
</dbReference>
<dbReference type="PANTHER" id="PTHR46494:SF1">
    <property type="entry name" value="CORA FAMILY METAL ION TRANSPORTER (EUROFUNG)"/>
    <property type="match status" value="1"/>
</dbReference>
<evidence type="ECO:0000313" key="10">
    <source>
        <dbReference type="Proteomes" id="UP000004162"/>
    </source>
</evidence>
<dbReference type="GO" id="GO:0005886">
    <property type="term" value="C:plasma membrane"/>
    <property type="evidence" value="ECO:0007669"/>
    <property type="project" value="UniProtKB-SubCell"/>
</dbReference>
<evidence type="ECO:0000256" key="3">
    <source>
        <dbReference type="ARBA" id="ARBA00022448"/>
    </source>
</evidence>
<dbReference type="PANTHER" id="PTHR46494">
    <property type="entry name" value="CORA FAMILY METAL ION TRANSPORTER (EUROFUNG)"/>
    <property type="match status" value="1"/>
</dbReference>
<organism evidence="9 10">
    <name type="scientific">Chlorobium ferrooxidans DSM 13031</name>
    <dbReference type="NCBI Taxonomy" id="377431"/>
    <lineage>
        <taxon>Bacteria</taxon>
        <taxon>Pseudomonadati</taxon>
        <taxon>Chlorobiota</taxon>
        <taxon>Chlorobiia</taxon>
        <taxon>Chlorobiales</taxon>
        <taxon>Chlorobiaceae</taxon>
        <taxon>Chlorobium/Pelodictyon group</taxon>
        <taxon>Chlorobium</taxon>
    </lineage>
</organism>
<dbReference type="InterPro" id="IPR002523">
    <property type="entry name" value="MgTranspt_CorA/ZnTranspt_ZntB"/>
</dbReference>
<comment type="function">
    <text evidence="8">Mediates influx of magnesium ions.</text>
</comment>
<evidence type="ECO:0000256" key="1">
    <source>
        <dbReference type="ARBA" id="ARBA00004651"/>
    </source>
</evidence>
<keyword evidence="5 8" id="KW-0812">Transmembrane</keyword>
<keyword evidence="6 8" id="KW-1133">Transmembrane helix</keyword>
<feature type="transmembrane region" description="Helical" evidence="8">
    <location>
        <begin position="375"/>
        <end position="395"/>
    </location>
</feature>
<accession>Q0YUZ8</accession>
<dbReference type="FunFam" id="1.20.58.340:FF:000012">
    <property type="entry name" value="Magnesium transport protein CorA"/>
    <property type="match status" value="1"/>
</dbReference>
<dbReference type="SUPFAM" id="SSF143865">
    <property type="entry name" value="CorA soluble domain-like"/>
    <property type="match status" value="1"/>
</dbReference>
<keyword evidence="4 8" id="KW-1003">Cell membrane</keyword>
<dbReference type="EMBL" id="AASE01000001">
    <property type="protein sequence ID" value="EAT59894.1"/>
    <property type="molecule type" value="Genomic_DNA"/>
</dbReference>
<comment type="subcellular location">
    <subcellularLocation>
        <location evidence="1">Cell membrane</location>
        <topology evidence="1">Multi-pass membrane protein</topology>
    </subcellularLocation>
    <subcellularLocation>
        <location evidence="8">Membrane</location>
        <topology evidence="8">Multi-pass membrane protein</topology>
    </subcellularLocation>
</comment>
<dbReference type="SUPFAM" id="SSF144083">
    <property type="entry name" value="Magnesium transport protein CorA, transmembrane region"/>
    <property type="match status" value="1"/>
</dbReference>
<protein>
    <recommendedName>
        <fullName evidence="8">Magnesium transport protein CorA</fullName>
    </recommendedName>
</protein>
<keyword evidence="8" id="KW-0460">Magnesium</keyword>
<dbReference type="InterPro" id="IPR045861">
    <property type="entry name" value="CorA_cytoplasmic_dom"/>
</dbReference>
<dbReference type="Proteomes" id="UP000004162">
    <property type="component" value="Unassembled WGS sequence"/>
</dbReference>
<dbReference type="GO" id="GO:0015087">
    <property type="term" value="F:cobalt ion transmembrane transporter activity"/>
    <property type="evidence" value="ECO:0007669"/>
    <property type="project" value="UniProtKB-UniRule"/>
</dbReference>
<evidence type="ECO:0000256" key="2">
    <source>
        <dbReference type="ARBA" id="ARBA00009765"/>
    </source>
</evidence>
<reference evidence="9 10" key="2">
    <citation type="submission" date="2006-07" db="EMBL/GenBank/DDBJ databases">
        <title>Sequencing of the draft genome and assembly of Chlorobium ferroxidans DSM 13031.</title>
        <authorList>
            <consortium name="US DOE Joint Genome Institute (JGI-PGF)"/>
            <person name="Copeland A."/>
            <person name="Lucas S."/>
            <person name="Lapidus A."/>
            <person name="Barry K."/>
            <person name="Glavina del Rio T."/>
            <person name="Dalin E."/>
            <person name="Tice H."/>
            <person name="Bruce D."/>
            <person name="Pitluck S."/>
            <person name="Richardson P."/>
        </authorList>
    </citation>
    <scope>NUCLEOTIDE SEQUENCE [LARGE SCALE GENOMIC DNA]</scope>
    <source>
        <strain evidence="9 10">DSM 13031</strain>
    </source>
</reference>
<gene>
    <name evidence="8" type="primary">corA</name>
    <name evidence="9" type="ORF">CferDRAFT_1901</name>
</gene>
<evidence type="ECO:0000256" key="7">
    <source>
        <dbReference type="ARBA" id="ARBA00023136"/>
    </source>
</evidence>
<dbReference type="InterPro" id="IPR045863">
    <property type="entry name" value="CorA_TM1_TM2"/>
</dbReference>